<dbReference type="Pfam" id="PF03932">
    <property type="entry name" value="CutC"/>
    <property type="match status" value="1"/>
</dbReference>
<evidence type="ECO:0000256" key="2">
    <source>
        <dbReference type="HAMAP-Rule" id="MF_00795"/>
    </source>
</evidence>
<dbReference type="Gene3D" id="3.20.20.380">
    <property type="entry name" value="Copper homeostasis (CutC) domain"/>
    <property type="match status" value="1"/>
</dbReference>
<dbReference type="KEGG" id="oih:OB2783"/>
<dbReference type="PANTHER" id="PTHR12598">
    <property type="entry name" value="COPPER HOMEOSTASIS PROTEIN CUTC"/>
    <property type="match status" value="1"/>
</dbReference>
<protein>
    <recommendedName>
        <fullName evidence="2">PF03932 family protein CutC</fullName>
    </recommendedName>
</protein>
<dbReference type="GO" id="GO:0005737">
    <property type="term" value="C:cytoplasm"/>
    <property type="evidence" value="ECO:0007669"/>
    <property type="project" value="UniProtKB-SubCell"/>
</dbReference>
<gene>
    <name evidence="2" type="primary">cutC</name>
    <name evidence="3" type="ordered locus">OB2783</name>
</gene>
<keyword evidence="2" id="KW-0963">Cytoplasm</keyword>
<dbReference type="PhylomeDB" id="Q8EMQ8"/>
<dbReference type="HOGENOM" id="CLU_050555_1_1_9"/>
<dbReference type="SUPFAM" id="SSF110395">
    <property type="entry name" value="CutC-like"/>
    <property type="match status" value="1"/>
</dbReference>
<dbReference type="HAMAP" id="MF_00795">
    <property type="entry name" value="CutC"/>
    <property type="match status" value="1"/>
</dbReference>
<dbReference type="EMBL" id="BA000028">
    <property type="protein sequence ID" value="BAC14739.1"/>
    <property type="molecule type" value="Genomic_DNA"/>
</dbReference>
<dbReference type="GO" id="GO:0005507">
    <property type="term" value="F:copper ion binding"/>
    <property type="evidence" value="ECO:0007669"/>
    <property type="project" value="TreeGrafter"/>
</dbReference>
<dbReference type="Proteomes" id="UP000000822">
    <property type="component" value="Chromosome"/>
</dbReference>
<dbReference type="InterPro" id="IPR005627">
    <property type="entry name" value="CutC-like"/>
</dbReference>
<organism evidence="3 4">
    <name type="scientific">Oceanobacillus iheyensis (strain DSM 14371 / CIP 107618 / JCM 11309 / KCTC 3954 / HTE831)</name>
    <dbReference type="NCBI Taxonomy" id="221109"/>
    <lineage>
        <taxon>Bacteria</taxon>
        <taxon>Bacillati</taxon>
        <taxon>Bacillota</taxon>
        <taxon>Bacilli</taxon>
        <taxon>Bacillales</taxon>
        <taxon>Bacillaceae</taxon>
        <taxon>Oceanobacillus</taxon>
    </lineage>
</organism>
<comment type="similarity">
    <text evidence="1 2">Belongs to the CutC family.</text>
</comment>
<dbReference type="AlphaFoldDB" id="Q8EMQ8"/>
<reference evidence="3 4" key="2">
    <citation type="journal article" date="2002" name="Nucleic Acids Res.">
        <title>Genome sequence of Oceanobacillus iheyensis isolated from the Iheya Ridge and its unexpected adaptive capabilities to extreme environments.</title>
        <authorList>
            <person name="Takami H."/>
            <person name="Takaki Y."/>
            <person name="Uchiyama I."/>
        </authorList>
    </citation>
    <scope>NUCLEOTIDE SEQUENCE [LARGE SCALE GENOMIC DNA]</scope>
    <source>
        <strain evidence="4">DSM 14371 / CIP 107618 / JCM 11309 / KCTC 3954 / HTE831</strain>
    </source>
</reference>
<reference evidence="3 4" key="1">
    <citation type="journal article" date="2001" name="FEMS Microbiol. Lett.">
        <title>Oceanobacillus iheyensis gen. nov., sp. nov., a deep-sea extremely halotolerant and alkaliphilic species isolated from a depth of 1050 m on the Iheya Ridge.</title>
        <authorList>
            <person name="Lu J."/>
            <person name="Nogi Y."/>
            <person name="Takami H."/>
        </authorList>
    </citation>
    <scope>NUCLEOTIDE SEQUENCE [LARGE SCALE GENOMIC DNA]</scope>
    <source>
        <strain evidence="4">DSM 14371 / CIP 107618 / JCM 11309 / KCTC 3954 / HTE831</strain>
    </source>
</reference>
<evidence type="ECO:0000256" key="1">
    <source>
        <dbReference type="ARBA" id="ARBA00007768"/>
    </source>
</evidence>
<comment type="caution">
    <text evidence="2">Once thought to be involved in copper homeostasis, experiments in E.coli have shown this is not the case.</text>
</comment>
<sequence>MYIEAIVQTVEEAIQAEKFGVDRLELVSGMKEGGLTPSYGTIKQVLEHVNIPVQIMIRPHSYHFAYTKCELDTIYEDIRNVVELGGKGIVFGALHQDNTINMNALETVASISDELDITVHRAFDEVPSLEEAFLSIAKCRNVQRILTSGGAPNCIEGKHSLKNLVSLAKSTGGPSILPGGGLNVNNIDEIHHVVHADQYHFGSGVQIDGDFSKGLDAEKVQIVKGISSTKE</sequence>
<accession>Q8EMQ8</accession>
<dbReference type="STRING" id="221109.gene:10735035"/>
<proteinExistence type="inferred from homology"/>
<keyword evidence="4" id="KW-1185">Reference proteome</keyword>
<name>Q8EMQ8_OCEIH</name>
<dbReference type="eggNOG" id="COG3142">
    <property type="taxonomic scope" value="Bacteria"/>
</dbReference>
<evidence type="ECO:0000313" key="4">
    <source>
        <dbReference type="Proteomes" id="UP000000822"/>
    </source>
</evidence>
<dbReference type="InterPro" id="IPR036822">
    <property type="entry name" value="CutC-like_dom_sf"/>
</dbReference>
<comment type="subcellular location">
    <subcellularLocation>
        <location evidence="2">Cytoplasm</location>
    </subcellularLocation>
</comment>
<dbReference type="OrthoDB" id="9815677at2"/>
<evidence type="ECO:0000313" key="3">
    <source>
        <dbReference type="EMBL" id="BAC14739.1"/>
    </source>
</evidence>
<dbReference type="PANTHER" id="PTHR12598:SF0">
    <property type="entry name" value="COPPER HOMEOSTASIS PROTEIN CUTC HOMOLOG"/>
    <property type="match status" value="1"/>
</dbReference>